<proteinExistence type="predicted"/>
<comment type="caution">
    <text evidence="1">The sequence shown here is derived from an EMBL/GenBank/DDBJ whole genome shotgun (WGS) entry which is preliminary data.</text>
</comment>
<reference evidence="1" key="1">
    <citation type="submission" date="2020-08" db="EMBL/GenBank/DDBJ databases">
        <title>Genome public.</title>
        <authorList>
            <person name="Liu C."/>
            <person name="Sun Q."/>
        </authorList>
    </citation>
    <scope>NUCLEOTIDE SEQUENCE</scope>
    <source>
        <strain evidence="1">BX12</strain>
    </source>
</reference>
<accession>A0A923SSY9</accession>
<dbReference type="RefSeq" id="WP_187303962.1">
    <property type="nucleotide sequence ID" value="NZ_JACRYT010000020.1"/>
</dbReference>
<name>A0A923SSY9_9FIRM</name>
<gene>
    <name evidence="1" type="ORF">H9L42_13630</name>
</gene>
<evidence type="ECO:0000313" key="2">
    <source>
        <dbReference type="Proteomes" id="UP000602647"/>
    </source>
</evidence>
<evidence type="ECO:0000313" key="1">
    <source>
        <dbReference type="EMBL" id="MBC6680864.1"/>
    </source>
</evidence>
<protein>
    <recommendedName>
        <fullName evidence="3">Asparagine synthetase domain-containing protein</fullName>
    </recommendedName>
</protein>
<keyword evidence="2" id="KW-1185">Reference proteome</keyword>
<sequence>MQSTKEYLGKLINLEFYNYSEDDELKVFYNGLVVFEKNGKTTTDLLEIAHAIVEEQLDYNDLYGFYRMVIVEKSQSKIIFFGDNSGSQRFFFDKQTGCFSDSLLALIKLNKRRALPNYSAIYQMLSYGGIFTDDTLVEGLFRTDSEKVYSLKDGEIKEETKKLNSLTLDEGKTLHDVMRILMQGIDTEHTCAVCTGGTDSRTILAHLASLGFYPELIITGHKDNPDIKVADKIAEALHVSLTIKDPGIKEPDWIEKGFLFSDGLYDVVLSYRHLKKIEWAVNKGFKFEFGGVGGEFYKNVYARPFRDKLLFKRVKMKDAFQILFEDRMSRLSWLGENVSETGEQVKQEILSIIQNFEESGNLHVMNRVGNRILQNKYSLICNNAASKGLCKVDPLMDRDCIAKVSKKNPLNLTMNIWQRKEVNEYCKLLSDIETDQGYSCTVQRLKLELERVKKLVFFISRIAARLRKRVGLSFKSSEPRYWDRDYVTAKQSELFRISLERCRQLGIIKKDVTGDMIANKYVGSIILIGMLFTE</sequence>
<evidence type="ECO:0008006" key="3">
    <source>
        <dbReference type="Google" id="ProtNLM"/>
    </source>
</evidence>
<dbReference type="AlphaFoldDB" id="A0A923SSY9"/>
<organism evidence="1 2">
    <name type="scientific">Zhenpiania hominis</name>
    <dbReference type="NCBI Taxonomy" id="2763644"/>
    <lineage>
        <taxon>Bacteria</taxon>
        <taxon>Bacillati</taxon>
        <taxon>Bacillota</taxon>
        <taxon>Clostridia</taxon>
        <taxon>Peptostreptococcales</taxon>
        <taxon>Anaerovoracaceae</taxon>
        <taxon>Zhenpiania</taxon>
    </lineage>
</organism>
<dbReference type="SUPFAM" id="SSF52402">
    <property type="entry name" value="Adenine nucleotide alpha hydrolases-like"/>
    <property type="match status" value="1"/>
</dbReference>
<dbReference type="EMBL" id="JACRYT010000020">
    <property type="protein sequence ID" value="MBC6680864.1"/>
    <property type="molecule type" value="Genomic_DNA"/>
</dbReference>
<dbReference type="Proteomes" id="UP000602647">
    <property type="component" value="Unassembled WGS sequence"/>
</dbReference>